<proteinExistence type="predicted"/>
<organism evidence="6 7">
    <name type="scientific">Arthrobacter sulfonylureivorans</name>
    <dbReference type="NCBI Taxonomy" id="2486855"/>
    <lineage>
        <taxon>Bacteria</taxon>
        <taxon>Bacillati</taxon>
        <taxon>Actinomycetota</taxon>
        <taxon>Actinomycetes</taxon>
        <taxon>Micrococcales</taxon>
        <taxon>Micrococcaceae</taxon>
        <taxon>Arthrobacter</taxon>
    </lineage>
</organism>
<evidence type="ECO:0000256" key="1">
    <source>
        <dbReference type="ARBA" id="ARBA00023015"/>
    </source>
</evidence>
<name>A0ABY3WAB0_9MICC</name>
<keyword evidence="2 4" id="KW-0238">DNA-binding</keyword>
<keyword evidence="1" id="KW-0805">Transcription regulation</keyword>
<feature type="DNA-binding region" description="H-T-H motif" evidence="4">
    <location>
        <begin position="61"/>
        <end position="80"/>
    </location>
</feature>
<reference evidence="6 7" key="1">
    <citation type="submission" date="2022-03" db="EMBL/GenBank/DDBJ databases">
        <title>Isotopic signatures of nitrous oxide derived from detoxification processes.</title>
        <authorList>
            <person name="Behrendt U."/>
            <person name="Buchen C."/>
            <person name="Well R."/>
            <person name="Ulrich A."/>
            <person name="Rohe L."/>
            <person name="Kolb S."/>
            <person name="Schloter M."/>
            <person name="Horn M.A."/>
            <person name="Augustin J."/>
        </authorList>
    </citation>
    <scope>NUCLEOTIDE SEQUENCE [LARGE SCALE GENOMIC DNA]</scope>
    <source>
        <strain evidence="6 7">S4-C24</strain>
    </source>
</reference>
<dbReference type="Gene3D" id="1.10.357.10">
    <property type="entry name" value="Tetracycline Repressor, domain 2"/>
    <property type="match status" value="1"/>
</dbReference>
<gene>
    <name evidence="6" type="ORF">MNQ99_06205</name>
</gene>
<dbReference type="Pfam" id="PF00440">
    <property type="entry name" value="TetR_N"/>
    <property type="match status" value="1"/>
</dbReference>
<keyword evidence="7" id="KW-1185">Reference proteome</keyword>
<sequence>MYIELSNRKGIGVKALSEQQRSTKSRRYQMTKRAEQVDTTRQRIVDAAVALHGAVGPARTTIAGIAERAGVTRLTVYRHFADGEALFSACSSHWLSQQQLPDPAAWSELPDPLERLHAGLTDLYRFYRGGESMLARIYADWDALPDRRRIELEERNKFFRDALLEPFPASGRSDQLCAVVGHAVSFWTWRSLCHDNGLSNRDAVQAMTALAATTAGEGQR</sequence>
<keyword evidence="3" id="KW-0804">Transcription</keyword>
<dbReference type="InterPro" id="IPR050109">
    <property type="entry name" value="HTH-type_TetR-like_transc_reg"/>
</dbReference>
<dbReference type="PANTHER" id="PTHR30055">
    <property type="entry name" value="HTH-TYPE TRANSCRIPTIONAL REGULATOR RUTR"/>
    <property type="match status" value="1"/>
</dbReference>
<evidence type="ECO:0000256" key="3">
    <source>
        <dbReference type="ARBA" id="ARBA00023163"/>
    </source>
</evidence>
<dbReference type="Proteomes" id="UP000829069">
    <property type="component" value="Chromosome"/>
</dbReference>
<dbReference type="RefSeq" id="WP_241914813.1">
    <property type="nucleotide sequence ID" value="NZ_CP093326.1"/>
</dbReference>
<dbReference type="PRINTS" id="PR00455">
    <property type="entry name" value="HTHTETR"/>
</dbReference>
<dbReference type="PANTHER" id="PTHR30055:SF234">
    <property type="entry name" value="HTH-TYPE TRANSCRIPTIONAL REGULATOR BETI"/>
    <property type="match status" value="1"/>
</dbReference>
<evidence type="ECO:0000313" key="6">
    <source>
        <dbReference type="EMBL" id="UNK46941.1"/>
    </source>
</evidence>
<accession>A0ABY3WAB0</accession>
<evidence type="ECO:0000313" key="7">
    <source>
        <dbReference type="Proteomes" id="UP000829069"/>
    </source>
</evidence>
<feature type="domain" description="HTH tetR-type" evidence="5">
    <location>
        <begin position="38"/>
        <end position="98"/>
    </location>
</feature>
<evidence type="ECO:0000259" key="5">
    <source>
        <dbReference type="PROSITE" id="PS50977"/>
    </source>
</evidence>
<evidence type="ECO:0000256" key="2">
    <source>
        <dbReference type="ARBA" id="ARBA00023125"/>
    </source>
</evidence>
<protein>
    <submittedName>
        <fullName evidence="6">TetR/AcrR family transcriptional regulator</fullName>
    </submittedName>
</protein>
<dbReference type="PROSITE" id="PS50977">
    <property type="entry name" value="HTH_TETR_2"/>
    <property type="match status" value="1"/>
</dbReference>
<evidence type="ECO:0000256" key="4">
    <source>
        <dbReference type="PROSITE-ProRule" id="PRU00335"/>
    </source>
</evidence>
<dbReference type="InterPro" id="IPR001647">
    <property type="entry name" value="HTH_TetR"/>
</dbReference>
<dbReference type="SUPFAM" id="SSF46689">
    <property type="entry name" value="Homeodomain-like"/>
    <property type="match status" value="1"/>
</dbReference>
<dbReference type="InterPro" id="IPR009057">
    <property type="entry name" value="Homeodomain-like_sf"/>
</dbReference>
<dbReference type="EMBL" id="CP093326">
    <property type="protein sequence ID" value="UNK46941.1"/>
    <property type="molecule type" value="Genomic_DNA"/>
</dbReference>